<evidence type="ECO:0000256" key="1">
    <source>
        <dbReference type="SAM" id="Phobius"/>
    </source>
</evidence>
<protein>
    <submittedName>
        <fullName evidence="2">Uncharacterized protein</fullName>
    </submittedName>
</protein>
<feature type="transmembrane region" description="Helical" evidence="1">
    <location>
        <begin position="219"/>
        <end position="237"/>
    </location>
</feature>
<dbReference type="AlphaFoldDB" id="A0AA96GJD5"/>
<keyword evidence="1" id="KW-1133">Transmembrane helix</keyword>
<organism evidence="2 3">
    <name type="scientific">Candidatus Nitrospira allomarina</name>
    <dbReference type="NCBI Taxonomy" id="3020900"/>
    <lineage>
        <taxon>Bacteria</taxon>
        <taxon>Pseudomonadati</taxon>
        <taxon>Nitrospirota</taxon>
        <taxon>Nitrospiria</taxon>
        <taxon>Nitrospirales</taxon>
        <taxon>Nitrospiraceae</taxon>
        <taxon>Nitrospira</taxon>
    </lineage>
</organism>
<feature type="transmembrane region" description="Helical" evidence="1">
    <location>
        <begin position="38"/>
        <end position="56"/>
    </location>
</feature>
<dbReference type="RefSeq" id="WP_312644973.1">
    <property type="nucleotide sequence ID" value="NZ_CP116967.1"/>
</dbReference>
<feature type="transmembrane region" description="Helical" evidence="1">
    <location>
        <begin position="63"/>
        <end position="83"/>
    </location>
</feature>
<feature type="transmembrane region" description="Helical" evidence="1">
    <location>
        <begin position="89"/>
        <end position="109"/>
    </location>
</feature>
<gene>
    <name evidence="2" type="ORF">PP769_03005</name>
</gene>
<accession>A0AA96GJD5</accession>
<feature type="transmembrane region" description="Helical" evidence="1">
    <location>
        <begin position="169"/>
        <end position="187"/>
    </location>
</feature>
<feature type="transmembrane region" description="Helical" evidence="1">
    <location>
        <begin position="130"/>
        <end position="149"/>
    </location>
</feature>
<dbReference type="Proteomes" id="UP001302719">
    <property type="component" value="Chromosome"/>
</dbReference>
<dbReference type="KEGG" id="nall:PP769_03005"/>
<keyword evidence="3" id="KW-1185">Reference proteome</keyword>
<sequence>MAPSQSLLPSLPSESKPFILVLPMESELSLPASEHSSTSPLGGILSAILPGLGLLVRRYPIQMAWVLIVGGLLGVATWGLGAVGGPGAGLFFGMLIILPWWCLQAYQAYLPAPQGQLATLRLAWKRGHDIRFLGGLFLWTALMDLYIILANPEYHLSVFCTKPTGILGLLFKVQSPVLHIAIGYGFLTLRRWALFVFLAYAGFGILNATSNFVCFGFGRIRTVFFISVLAFTAYVIWRRDCLVTHSRPS</sequence>
<keyword evidence="1" id="KW-0472">Membrane</keyword>
<evidence type="ECO:0000313" key="2">
    <source>
        <dbReference type="EMBL" id="WNM58751.1"/>
    </source>
</evidence>
<reference evidence="2 3" key="1">
    <citation type="submission" date="2023-01" db="EMBL/GenBank/DDBJ databases">
        <title>Cultivation and genomic characterization of new, ubiquitous marine nitrite-oxidizing bacteria from the Nitrospirales.</title>
        <authorList>
            <person name="Mueller A.J."/>
            <person name="Daebeler A."/>
            <person name="Herbold C.W."/>
            <person name="Kirkegaard R.H."/>
            <person name="Daims H."/>
        </authorList>
    </citation>
    <scope>NUCLEOTIDE SEQUENCE [LARGE SCALE GENOMIC DNA]</scope>
    <source>
        <strain evidence="2 3">VA</strain>
    </source>
</reference>
<evidence type="ECO:0000313" key="3">
    <source>
        <dbReference type="Proteomes" id="UP001302719"/>
    </source>
</evidence>
<feature type="transmembrane region" description="Helical" evidence="1">
    <location>
        <begin position="194"/>
        <end position="213"/>
    </location>
</feature>
<name>A0AA96GJD5_9BACT</name>
<keyword evidence="1" id="KW-0812">Transmembrane</keyword>
<proteinExistence type="predicted"/>
<dbReference type="EMBL" id="CP116967">
    <property type="protein sequence ID" value="WNM58751.1"/>
    <property type="molecule type" value="Genomic_DNA"/>
</dbReference>